<sequence>MSHGTPPASAETGARPAMGQVWDLALPLLVAGLTQIVVNLVDTVLLARLSPVALGAFALAAPVHLIGLVIVRGWATAVQVRVSRAHGAGRPGEVAQIVRAGLATSVMAGVAVGAVLFVTAGPVLALLGASGELIGPGVAYLRVLALAVPFAAASFTLLAACSGIGVTRASLYNAVLVNVVNVPLGVLLIFNAGLGLTGAALATFAATAAGTGFLLIYSRARLPRAAAGETPEGGQARGVIAGLWAIGWPEMGAMGVGYVNEALLAGFAARIGTLDLAAYRIVDNLLLLVFTMLSSAATAITILAGQALGRGDHAHAEAWRRTGAQLLLIMLAVPSAVILVLGRPLLSLITGDAVAALAWAAVPLALLSMAPMVLAMSHAALLRAAGDSRGVMIVSVACDYAVLIPLGWVLGVLFGLGLPGLYAAWIAFAVLFAALLHIRSRHQARRDRPPAASVEGRGLAGEAAAS</sequence>
<dbReference type="InterPro" id="IPR048279">
    <property type="entry name" value="MdtK-like"/>
</dbReference>
<evidence type="ECO:0000256" key="4">
    <source>
        <dbReference type="ARBA" id="ARBA00020268"/>
    </source>
</evidence>
<evidence type="ECO:0000256" key="11">
    <source>
        <dbReference type="ARBA" id="ARBA00023136"/>
    </source>
</evidence>
<evidence type="ECO:0000256" key="6">
    <source>
        <dbReference type="ARBA" id="ARBA00022449"/>
    </source>
</evidence>
<feature type="transmembrane region" description="Helical" evidence="14">
    <location>
        <begin position="326"/>
        <end position="346"/>
    </location>
</feature>
<keyword evidence="9 14" id="KW-1133">Transmembrane helix</keyword>
<dbReference type="NCBIfam" id="TIGR00797">
    <property type="entry name" value="matE"/>
    <property type="match status" value="1"/>
</dbReference>
<keyword evidence="8 14" id="KW-0812">Transmembrane</keyword>
<feature type="transmembrane region" description="Helical" evidence="14">
    <location>
        <begin position="53"/>
        <end position="75"/>
    </location>
</feature>
<keyword evidence="11 14" id="KW-0472">Membrane</keyword>
<evidence type="ECO:0000256" key="3">
    <source>
        <dbReference type="ARBA" id="ARBA00010199"/>
    </source>
</evidence>
<evidence type="ECO:0000256" key="8">
    <source>
        <dbReference type="ARBA" id="ARBA00022692"/>
    </source>
</evidence>
<feature type="transmembrane region" description="Helical" evidence="14">
    <location>
        <begin position="196"/>
        <end position="217"/>
    </location>
</feature>
<feature type="transmembrane region" description="Helical" evidence="14">
    <location>
        <begin position="285"/>
        <end position="305"/>
    </location>
</feature>
<feature type="region of interest" description="Disordered" evidence="13">
    <location>
        <begin position="447"/>
        <end position="466"/>
    </location>
</feature>
<dbReference type="PANTHER" id="PTHR43298:SF2">
    <property type="entry name" value="FMN_FAD EXPORTER YEEO-RELATED"/>
    <property type="match status" value="1"/>
</dbReference>
<dbReference type="InterPro" id="IPR050222">
    <property type="entry name" value="MATE_MdtK"/>
</dbReference>
<comment type="caution">
    <text evidence="15">The sequence shown here is derived from an EMBL/GenBank/DDBJ whole genome shotgun (WGS) entry which is preliminary data.</text>
</comment>
<feature type="transmembrane region" description="Helical" evidence="14">
    <location>
        <begin position="171"/>
        <end position="190"/>
    </location>
</feature>
<organism evidence="15 16">
    <name type="scientific">Sphaerisporangium siamense</name>
    <dbReference type="NCBI Taxonomy" id="795645"/>
    <lineage>
        <taxon>Bacteria</taxon>
        <taxon>Bacillati</taxon>
        <taxon>Actinomycetota</taxon>
        <taxon>Actinomycetes</taxon>
        <taxon>Streptosporangiales</taxon>
        <taxon>Streptosporangiaceae</taxon>
        <taxon>Sphaerisporangium</taxon>
    </lineage>
</organism>
<keyword evidence="10" id="KW-0406">Ion transport</keyword>
<evidence type="ECO:0000256" key="5">
    <source>
        <dbReference type="ARBA" id="ARBA00022448"/>
    </source>
</evidence>
<keyword evidence="7" id="KW-1003">Cell membrane</keyword>
<feature type="transmembrane region" description="Helical" evidence="14">
    <location>
        <begin position="139"/>
        <end position="159"/>
    </location>
</feature>
<dbReference type="Pfam" id="PF01554">
    <property type="entry name" value="MatE"/>
    <property type="match status" value="2"/>
</dbReference>
<evidence type="ECO:0000256" key="14">
    <source>
        <dbReference type="SAM" id="Phobius"/>
    </source>
</evidence>
<protein>
    <recommendedName>
        <fullName evidence="4">Probable multidrug resistance protein NorM</fullName>
    </recommendedName>
    <alternativeName>
        <fullName evidence="12">Multidrug-efflux transporter</fullName>
    </alternativeName>
</protein>
<name>A0A7W7D5N9_9ACTN</name>
<keyword evidence="5" id="KW-0813">Transport</keyword>
<dbReference type="AlphaFoldDB" id="A0A7W7D5N9"/>
<feature type="transmembrane region" description="Helical" evidence="14">
    <location>
        <begin position="238"/>
        <end position="259"/>
    </location>
</feature>
<keyword evidence="16" id="KW-1185">Reference proteome</keyword>
<dbReference type="GO" id="GO:0005886">
    <property type="term" value="C:plasma membrane"/>
    <property type="evidence" value="ECO:0007669"/>
    <property type="project" value="UniProtKB-SubCell"/>
</dbReference>
<feature type="transmembrane region" description="Helical" evidence="14">
    <location>
        <begin position="393"/>
        <end position="414"/>
    </location>
</feature>
<dbReference type="GO" id="GO:0015297">
    <property type="term" value="F:antiporter activity"/>
    <property type="evidence" value="ECO:0007669"/>
    <property type="project" value="UniProtKB-KW"/>
</dbReference>
<evidence type="ECO:0000256" key="10">
    <source>
        <dbReference type="ARBA" id="ARBA00023065"/>
    </source>
</evidence>
<keyword evidence="6" id="KW-0050">Antiport</keyword>
<dbReference type="PIRSF" id="PIRSF006603">
    <property type="entry name" value="DinF"/>
    <property type="match status" value="1"/>
</dbReference>
<dbReference type="GO" id="GO:0006811">
    <property type="term" value="P:monoatomic ion transport"/>
    <property type="evidence" value="ECO:0007669"/>
    <property type="project" value="UniProtKB-KW"/>
</dbReference>
<evidence type="ECO:0000313" key="15">
    <source>
        <dbReference type="EMBL" id="MBB4699366.1"/>
    </source>
</evidence>
<comment type="function">
    <text evidence="1">Multidrug efflux pump.</text>
</comment>
<comment type="similarity">
    <text evidence="3">Belongs to the multi antimicrobial extrusion (MATE) (TC 2.A.66.1) family.</text>
</comment>
<evidence type="ECO:0000313" key="16">
    <source>
        <dbReference type="Proteomes" id="UP000542210"/>
    </source>
</evidence>
<dbReference type="InterPro" id="IPR002528">
    <property type="entry name" value="MATE_fam"/>
</dbReference>
<evidence type="ECO:0000256" key="2">
    <source>
        <dbReference type="ARBA" id="ARBA00004651"/>
    </source>
</evidence>
<dbReference type="PANTHER" id="PTHR43298">
    <property type="entry name" value="MULTIDRUG RESISTANCE PROTEIN NORM-RELATED"/>
    <property type="match status" value="1"/>
</dbReference>
<dbReference type="RefSeq" id="WP_184876836.1">
    <property type="nucleotide sequence ID" value="NZ_BOOV01000044.1"/>
</dbReference>
<reference evidence="15 16" key="1">
    <citation type="submission" date="2020-08" db="EMBL/GenBank/DDBJ databases">
        <title>Sequencing the genomes of 1000 actinobacteria strains.</title>
        <authorList>
            <person name="Klenk H.-P."/>
        </authorList>
    </citation>
    <scope>NUCLEOTIDE SEQUENCE [LARGE SCALE GENOMIC DNA]</scope>
    <source>
        <strain evidence="15 16">DSM 45784</strain>
    </source>
</reference>
<feature type="transmembrane region" description="Helical" evidence="14">
    <location>
        <begin position="21"/>
        <end position="41"/>
    </location>
</feature>
<comment type="subcellular location">
    <subcellularLocation>
        <location evidence="2">Cell membrane</location>
        <topology evidence="2">Multi-pass membrane protein</topology>
    </subcellularLocation>
</comment>
<evidence type="ECO:0000256" key="7">
    <source>
        <dbReference type="ARBA" id="ARBA00022475"/>
    </source>
</evidence>
<accession>A0A7W7D5N9</accession>
<proteinExistence type="inferred from homology"/>
<gene>
    <name evidence="15" type="ORF">BJ982_000910</name>
</gene>
<dbReference type="GO" id="GO:0042910">
    <property type="term" value="F:xenobiotic transmembrane transporter activity"/>
    <property type="evidence" value="ECO:0007669"/>
    <property type="project" value="InterPro"/>
</dbReference>
<evidence type="ECO:0000256" key="9">
    <source>
        <dbReference type="ARBA" id="ARBA00022989"/>
    </source>
</evidence>
<dbReference type="Proteomes" id="UP000542210">
    <property type="component" value="Unassembled WGS sequence"/>
</dbReference>
<evidence type="ECO:0000256" key="12">
    <source>
        <dbReference type="ARBA" id="ARBA00031636"/>
    </source>
</evidence>
<feature type="transmembrane region" description="Helical" evidence="14">
    <location>
        <begin position="358"/>
        <end position="381"/>
    </location>
</feature>
<dbReference type="EMBL" id="JACHND010000001">
    <property type="protein sequence ID" value="MBB4699366.1"/>
    <property type="molecule type" value="Genomic_DNA"/>
</dbReference>
<evidence type="ECO:0000256" key="1">
    <source>
        <dbReference type="ARBA" id="ARBA00003408"/>
    </source>
</evidence>
<feature type="transmembrane region" description="Helical" evidence="14">
    <location>
        <begin position="106"/>
        <end position="127"/>
    </location>
</feature>
<feature type="transmembrane region" description="Helical" evidence="14">
    <location>
        <begin position="420"/>
        <end position="438"/>
    </location>
</feature>
<evidence type="ECO:0000256" key="13">
    <source>
        <dbReference type="SAM" id="MobiDB-lite"/>
    </source>
</evidence>